<dbReference type="GO" id="GO:0071555">
    <property type="term" value="P:cell wall organization"/>
    <property type="evidence" value="ECO:0007669"/>
    <property type="project" value="UniProtKB-KW"/>
</dbReference>
<evidence type="ECO:0000256" key="1">
    <source>
        <dbReference type="ARBA" id="ARBA00004191"/>
    </source>
</evidence>
<feature type="active site" evidence="12">
    <location>
        <position position="284"/>
    </location>
</feature>
<gene>
    <name evidence="15" type="ORF">CEPIT_LOCUS4828</name>
</gene>
<dbReference type="EC" id="3.2.1.15" evidence="3"/>
<dbReference type="GO" id="GO:0005975">
    <property type="term" value="P:carbohydrate metabolic process"/>
    <property type="evidence" value="ECO:0007669"/>
    <property type="project" value="InterPro"/>
</dbReference>
<evidence type="ECO:0000256" key="14">
    <source>
        <dbReference type="SAM" id="SignalP"/>
    </source>
</evidence>
<evidence type="ECO:0000256" key="12">
    <source>
        <dbReference type="PROSITE-ProRule" id="PRU10052"/>
    </source>
</evidence>
<evidence type="ECO:0000256" key="11">
    <source>
        <dbReference type="ARBA" id="ARBA00034074"/>
    </source>
</evidence>
<dbReference type="InterPro" id="IPR000743">
    <property type="entry name" value="Glyco_hydro_28"/>
</dbReference>
<evidence type="ECO:0000256" key="2">
    <source>
        <dbReference type="ARBA" id="ARBA00008834"/>
    </source>
</evidence>
<dbReference type="PROSITE" id="PS00502">
    <property type="entry name" value="POLYGALACTURONASE"/>
    <property type="match status" value="1"/>
</dbReference>
<keyword evidence="8 13" id="KW-0378">Hydrolase</keyword>
<evidence type="ECO:0000256" key="7">
    <source>
        <dbReference type="ARBA" id="ARBA00022737"/>
    </source>
</evidence>
<dbReference type="InterPro" id="IPR011050">
    <property type="entry name" value="Pectin_lyase_fold/virulence"/>
</dbReference>
<comment type="similarity">
    <text evidence="2 13">Belongs to the glycosyl hydrolase 28 family.</text>
</comment>
<dbReference type="InterPro" id="IPR012334">
    <property type="entry name" value="Pectin_lyas_fold"/>
</dbReference>
<keyword evidence="10" id="KW-0961">Cell wall biogenesis/degradation</keyword>
<keyword evidence="9 13" id="KW-0326">Glycosidase</keyword>
<keyword evidence="16" id="KW-1185">Reference proteome</keyword>
<dbReference type="SUPFAM" id="SSF51126">
    <property type="entry name" value="Pectin lyase-like"/>
    <property type="match status" value="1"/>
</dbReference>
<keyword evidence="6 14" id="KW-0732">Signal</keyword>
<dbReference type="PANTHER" id="PTHR31375">
    <property type="match status" value="1"/>
</dbReference>
<feature type="signal peptide" evidence="14">
    <location>
        <begin position="1"/>
        <end position="21"/>
    </location>
</feature>
<reference evidence="15" key="1">
    <citation type="submission" date="2022-07" db="EMBL/GenBank/DDBJ databases">
        <authorList>
            <person name="Macas J."/>
            <person name="Novak P."/>
            <person name="Neumann P."/>
        </authorList>
    </citation>
    <scope>NUCLEOTIDE SEQUENCE</scope>
</reference>
<evidence type="ECO:0000313" key="16">
    <source>
        <dbReference type="Proteomes" id="UP001152523"/>
    </source>
</evidence>
<evidence type="ECO:0000256" key="10">
    <source>
        <dbReference type="ARBA" id="ARBA00023316"/>
    </source>
</evidence>
<dbReference type="GO" id="GO:0004650">
    <property type="term" value="F:polygalacturonase activity"/>
    <property type="evidence" value="ECO:0007669"/>
    <property type="project" value="UniProtKB-EC"/>
</dbReference>
<feature type="chain" id="PRO_5043942290" description="endo-polygalacturonase" evidence="14">
    <location>
        <begin position="22"/>
        <end position="464"/>
    </location>
</feature>
<dbReference type="Proteomes" id="UP001152523">
    <property type="component" value="Unassembled WGS sequence"/>
</dbReference>
<evidence type="ECO:0000256" key="13">
    <source>
        <dbReference type="RuleBase" id="RU361169"/>
    </source>
</evidence>
<sequence>MMATGIYKLVLVFTLATLGYAERSLYGDNSFGMGIQECETGEGDGIDELLDFPSSFTSHRGNKVVVNVDSFGALGDGVSDDTQAFTDAWTQACSAEQSVLLVPSDRRYLVNATRFKGPCVRNLVVQIEGTIVAPDEPENWDAKNPRVWLAFSNLQAVTFQGKGVLDGSGRKWWAASCKKNKTNPCKGAPTAFTIDLSSAIKVKDLTIQNSQQMHFTISRSESVRVSDVKVSSPGDSPNTDGIHITESKNVVLQSCQIGTGDDCISIVNASTNIMMKKIYCGPGHGISIGSLGKDNSVGIVTKVALDTAFIRNATNGLRIKTWQGGSGYVRTIRFQNVMMEDVSNPIIIDQFYCDSPKSCQNQTSAVQISGIVYKNISGTSKSQNAMKFACSNSVPCRNIVLNNINLETRDGTAEVYCNSVTGIGYGYVHPSAECLNSSEQKVMQHIEAELAEKNKFVHLIHTEL</sequence>
<keyword evidence="7" id="KW-0677">Repeat</keyword>
<evidence type="ECO:0000256" key="8">
    <source>
        <dbReference type="ARBA" id="ARBA00022801"/>
    </source>
</evidence>
<evidence type="ECO:0000256" key="4">
    <source>
        <dbReference type="ARBA" id="ARBA00022512"/>
    </source>
</evidence>
<name>A0AAV0CGA4_9ASTE</name>
<dbReference type="Pfam" id="PF00295">
    <property type="entry name" value="Glyco_hydro_28"/>
    <property type="match status" value="1"/>
</dbReference>
<evidence type="ECO:0000256" key="3">
    <source>
        <dbReference type="ARBA" id="ARBA00012736"/>
    </source>
</evidence>
<dbReference type="EMBL" id="CAMAPF010000025">
    <property type="protein sequence ID" value="CAH9073978.1"/>
    <property type="molecule type" value="Genomic_DNA"/>
</dbReference>
<keyword evidence="4" id="KW-0134">Cell wall</keyword>
<comment type="subcellular location">
    <subcellularLocation>
        <location evidence="1">Secreted</location>
        <location evidence="1">Cell wall</location>
    </subcellularLocation>
</comment>
<evidence type="ECO:0000256" key="6">
    <source>
        <dbReference type="ARBA" id="ARBA00022729"/>
    </source>
</evidence>
<evidence type="ECO:0000256" key="9">
    <source>
        <dbReference type="ARBA" id="ARBA00023295"/>
    </source>
</evidence>
<dbReference type="Gene3D" id="2.160.20.10">
    <property type="entry name" value="Single-stranded right-handed beta-helix, Pectin lyase-like"/>
    <property type="match status" value="1"/>
</dbReference>
<dbReference type="FunFam" id="2.160.20.10:FF:000032">
    <property type="entry name" value="Pectin lyase-like superfamily protein"/>
    <property type="match status" value="1"/>
</dbReference>
<proteinExistence type="inferred from homology"/>
<organism evidence="15 16">
    <name type="scientific">Cuscuta epithymum</name>
    <dbReference type="NCBI Taxonomy" id="186058"/>
    <lineage>
        <taxon>Eukaryota</taxon>
        <taxon>Viridiplantae</taxon>
        <taxon>Streptophyta</taxon>
        <taxon>Embryophyta</taxon>
        <taxon>Tracheophyta</taxon>
        <taxon>Spermatophyta</taxon>
        <taxon>Magnoliopsida</taxon>
        <taxon>eudicotyledons</taxon>
        <taxon>Gunneridae</taxon>
        <taxon>Pentapetalae</taxon>
        <taxon>asterids</taxon>
        <taxon>lamiids</taxon>
        <taxon>Solanales</taxon>
        <taxon>Convolvulaceae</taxon>
        <taxon>Cuscuteae</taxon>
        <taxon>Cuscuta</taxon>
        <taxon>Cuscuta subgen. Cuscuta</taxon>
    </lineage>
</organism>
<dbReference type="AlphaFoldDB" id="A0AAV0CGA4"/>
<keyword evidence="5" id="KW-0964">Secreted</keyword>
<accession>A0AAV0CGA4</accession>
<evidence type="ECO:0000313" key="15">
    <source>
        <dbReference type="EMBL" id="CAH9073978.1"/>
    </source>
</evidence>
<evidence type="ECO:0000256" key="5">
    <source>
        <dbReference type="ARBA" id="ARBA00022525"/>
    </source>
</evidence>
<comment type="caution">
    <text evidence="15">The sequence shown here is derived from an EMBL/GenBank/DDBJ whole genome shotgun (WGS) entry which is preliminary data.</text>
</comment>
<comment type="catalytic activity">
    <reaction evidence="11">
        <text>(1,4-alpha-D-galacturonosyl)n+m + H2O = (1,4-alpha-D-galacturonosyl)n + (1,4-alpha-D-galacturonosyl)m.</text>
        <dbReference type="EC" id="3.2.1.15"/>
    </reaction>
</comment>
<protein>
    <recommendedName>
        <fullName evidence="3">endo-polygalacturonase</fullName>
        <ecNumber evidence="3">3.2.1.15</ecNumber>
    </recommendedName>
</protein>